<reference evidence="1" key="1">
    <citation type="submission" date="2022-05" db="EMBL/GenBank/DDBJ databases">
        <authorList>
            <person name="Pankratov T."/>
        </authorList>
    </citation>
    <scope>NUCLEOTIDE SEQUENCE</scope>
    <source>
        <strain evidence="1">BP6-180914</strain>
    </source>
</reference>
<dbReference type="EMBL" id="JAMOIM010000049">
    <property type="protein sequence ID" value="MCW6512404.1"/>
    <property type="molecule type" value="Genomic_DNA"/>
</dbReference>
<name>A0AA41Z1C9_9HYPH</name>
<keyword evidence="2" id="KW-1185">Reference proteome</keyword>
<dbReference type="Proteomes" id="UP001165667">
    <property type="component" value="Unassembled WGS sequence"/>
</dbReference>
<accession>A0AA41Z1C9</accession>
<gene>
    <name evidence="1" type="ORF">M8523_31295</name>
</gene>
<sequence length="207" mass="22912">MLKRPGRGREKLFGDGRPVPMDRNAKARLMVLARALMRRSEKGRAYGAITAKAYAVLERLLWGFHNARSGLCFPGYARIAEAAGCAPSTVGEAIHMLERAGLLTWVNRLARIKVYDPVIGWRKRVIRTSNAYSFADPGASTAPAAGQNRPLRSRICCKTDLPSGTPKQEVSLTDAPSRRDLVQAKTPLDEALNRFKEAMQRRQPLSP</sequence>
<dbReference type="AlphaFoldDB" id="A0AA41Z1C9"/>
<protein>
    <submittedName>
        <fullName evidence="1">Helix-turn-helix domain-containing protein</fullName>
    </submittedName>
</protein>
<comment type="caution">
    <text evidence="1">The sequence shown here is derived from an EMBL/GenBank/DDBJ whole genome shotgun (WGS) entry which is preliminary data.</text>
</comment>
<organism evidence="1 2">
    <name type="scientific">Lichenifustis flavocetrariae</name>
    <dbReference type="NCBI Taxonomy" id="2949735"/>
    <lineage>
        <taxon>Bacteria</taxon>
        <taxon>Pseudomonadati</taxon>
        <taxon>Pseudomonadota</taxon>
        <taxon>Alphaproteobacteria</taxon>
        <taxon>Hyphomicrobiales</taxon>
        <taxon>Lichenihabitantaceae</taxon>
        <taxon>Lichenifustis</taxon>
    </lineage>
</organism>
<evidence type="ECO:0000313" key="2">
    <source>
        <dbReference type="Proteomes" id="UP001165667"/>
    </source>
</evidence>
<proteinExistence type="predicted"/>
<evidence type="ECO:0000313" key="1">
    <source>
        <dbReference type="EMBL" id="MCW6512404.1"/>
    </source>
</evidence>
<dbReference type="Pfam" id="PF13730">
    <property type="entry name" value="HTH_36"/>
    <property type="match status" value="1"/>
</dbReference>
<dbReference type="RefSeq" id="WP_282588780.1">
    <property type="nucleotide sequence ID" value="NZ_JAMOIM010000049.1"/>
</dbReference>